<dbReference type="Proteomes" id="UP001165960">
    <property type="component" value="Unassembled WGS sequence"/>
</dbReference>
<reference evidence="1" key="1">
    <citation type="submission" date="2022-04" db="EMBL/GenBank/DDBJ databases">
        <title>Genome of the entomopathogenic fungus Entomophthora muscae.</title>
        <authorList>
            <person name="Elya C."/>
            <person name="Lovett B.R."/>
            <person name="Lee E."/>
            <person name="Macias A.M."/>
            <person name="Hajek A.E."/>
            <person name="De Bivort B.L."/>
            <person name="Kasson M.T."/>
            <person name="De Fine Licht H.H."/>
            <person name="Stajich J.E."/>
        </authorList>
    </citation>
    <scope>NUCLEOTIDE SEQUENCE</scope>
    <source>
        <strain evidence="1">Berkeley</strain>
    </source>
</reference>
<protein>
    <submittedName>
        <fullName evidence="1">Uncharacterized protein</fullName>
    </submittedName>
</protein>
<name>A0ACC2ULE9_9FUNG</name>
<dbReference type="EMBL" id="QTSX02000215">
    <property type="protein sequence ID" value="KAJ9087680.1"/>
    <property type="molecule type" value="Genomic_DNA"/>
</dbReference>
<gene>
    <name evidence="1" type="ORF">DSO57_1030777</name>
</gene>
<evidence type="ECO:0000313" key="1">
    <source>
        <dbReference type="EMBL" id="KAJ9087680.1"/>
    </source>
</evidence>
<accession>A0ACC2ULE9</accession>
<comment type="caution">
    <text evidence="1">The sequence shown here is derived from an EMBL/GenBank/DDBJ whole genome shotgun (WGS) entry which is preliminary data.</text>
</comment>
<evidence type="ECO:0000313" key="2">
    <source>
        <dbReference type="Proteomes" id="UP001165960"/>
    </source>
</evidence>
<organism evidence="1 2">
    <name type="scientific">Entomophthora muscae</name>
    <dbReference type="NCBI Taxonomy" id="34485"/>
    <lineage>
        <taxon>Eukaryota</taxon>
        <taxon>Fungi</taxon>
        <taxon>Fungi incertae sedis</taxon>
        <taxon>Zoopagomycota</taxon>
        <taxon>Entomophthoromycotina</taxon>
        <taxon>Entomophthoromycetes</taxon>
        <taxon>Entomophthorales</taxon>
        <taxon>Entomophthoraceae</taxon>
        <taxon>Entomophthora</taxon>
    </lineage>
</organism>
<proteinExistence type="predicted"/>
<sequence length="306" mass="34738">MQKSRLEEAKLWSHSGAPSQVYKSHRQLKSTHGKNAASPAIRSASLVAPLSYFKQQGLLFSPFLPMVEKPISKEEPISLNSSMYMQEGCSEAHLLSKYPNTFRLPKKVDALTFTDQELENLVEELCVQQGHPLVVQNLHETPQFDSKLFSKAWLQTHLADKRVHVRDLKTCLDKKLPFDKFMYMSQKQAFVRYYGKDLDCPEEWKRALFIPPFLRALGPNDINGLLDPQTRIETLMIYVGYGGTYTSAHFDACASVGHNILLHADASNLDFHLTFRLLSSLVYGGARGCQQSTSLLASAWRRQHIH</sequence>
<keyword evidence="2" id="KW-1185">Reference proteome</keyword>